<dbReference type="Proteomes" id="UP000635245">
    <property type="component" value="Unassembled WGS sequence"/>
</dbReference>
<protein>
    <submittedName>
        <fullName evidence="2">Uncharacterized protein</fullName>
    </submittedName>
</protein>
<evidence type="ECO:0000256" key="1">
    <source>
        <dbReference type="SAM" id="MobiDB-lite"/>
    </source>
</evidence>
<name>A0A934QRP4_9PSEU</name>
<keyword evidence="3" id="KW-1185">Reference proteome</keyword>
<comment type="caution">
    <text evidence="2">The sequence shown here is derived from an EMBL/GenBank/DDBJ whole genome shotgun (WGS) entry which is preliminary data.</text>
</comment>
<proteinExistence type="predicted"/>
<evidence type="ECO:0000313" key="2">
    <source>
        <dbReference type="EMBL" id="MBK1785115.1"/>
    </source>
</evidence>
<feature type="region of interest" description="Disordered" evidence="1">
    <location>
        <begin position="209"/>
        <end position="233"/>
    </location>
</feature>
<dbReference type="RefSeq" id="WP_200318000.1">
    <property type="nucleotide sequence ID" value="NZ_JAENJH010000002.1"/>
</dbReference>
<gene>
    <name evidence="2" type="ORF">JHE00_12340</name>
</gene>
<sequence>MIRIETVRLVQLLGDLAHTAAFGSGAASEGILLNSARGYLGEDVGVTDLLVGTSTSGVAIGHTYVQAYGLMEHPMLWPLTDVRAVIAAFKPKATSHKDHAVEIRRDLNEIRVCEDPDLFGDGLALRFTEGPAAKFPRVFTALETPPVVDEDTPSLPRHDYTAARLAPFLKVARSRGEAVQLYRYHHTRRALVQIGPHYRGVITPFGGWNDQPNEGAEPSAEVHAAALPVEHGE</sequence>
<organism evidence="2 3">
    <name type="scientific">Prauserella cavernicola</name>
    <dbReference type="NCBI Taxonomy" id="2800127"/>
    <lineage>
        <taxon>Bacteria</taxon>
        <taxon>Bacillati</taxon>
        <taxon>Actinomycetota</taxon>
        <taxon>Actinomycetes</taxon>
        <taxon>Pseudonocardiales</taxon>
        <taxon>Pseudonocardiaceae</taxon>
        <taxon>Prauserella</taxon>
    </lineage>
</organism>
<dbReference type="EMBL" id="JAENJH010000002">
    <property type="protein sequence ID" value="MBK1785115.1"/>
    <property type="molecule type" value="Genomic_DNA"/>
</dbReference>
<reference evidence="2" key="1">
    <citation type="submission" date="2020-12" db="EMBL/GenBank/DDBJ databases">
        <title>Prauserella sp. ASG 168, a novel actinomycete isolated from cave rock.</title>
        <authorList>
            <person name="Suriyachadkun C."/>
        </authorList>
    </citation>
    <scope>NUCLEOTIDE SEQUENCE</scope>
    <source>
        <strain evidence="2">ASG 168</strain>
    </source>
</reference>
<evidence type="ECO:0000313" key="3">
    <source>
        <dbReference type="Proteomes" id="UP000635245"/>
    </source>
</evidence>
<accession>A0A934QRP4</accession>
<dbReference type="AlphaFoldDB" id="A0A934QRP4"/>